<feature type="domain" description="NOL9 N-terminal" evidence="12">
    <location>
        <begin position="534"/>
        <end position="689"/>
    </location>
</feature>
<dbReference type="InterPro" id="IPR057570">
    <property type="entry name" value="NOL9_C"/>
</dbReference>
<evidence type="ECO:0000256" key="9">
    <source>
        <dbReference type="ARBA" id="ARBA00071212"/>
    </source>
</evidence>
<dbReference type="InterPro" id="IPR032319">
    <property type="entry name" value="CLP1_P"/>
</dbReference>
<keyword evidence="8" id="KW-0539">Nucleus</keyword>
<dbReference type="STRING" id="43041.A0A182KAI0"/>
<feature type="region of interest" description="Disordered" evidence="10">
    <location>
        <begin position="1"/>
        <end position="208"/>
    </location>
</feature>
<feature type="compositionally biased region" description="Basic residues" evidence="10">
    <location>
        <begin position="251"/>
        <end position="263"/>
    </location>
</feature>
<dbReference type="SUPFAM" id="SSF52540">
    <property type="entry name" value="P-loop containing nucleoside triphosphate hydrolases"/>
    <property type="match status" value="1"/>
</dbReference>
<dbReference type="Pfam" id="PF16575">
    <property type="entry name" value="CLP1_P"/>
    <property type="match status" value="1"/>
</dbReference>
<evidence type="ECO:0000256" key="7">
    <source>
        <dbReference type="ARBA" id="ARBA00022840"/>
    </source>
</evidence>
<evidence type="ECO:0000256" key="10">
    <source>
        <dbReference type="SAM" id="MobiDB-lite"/>
    </source>
</evidence>
<proteinExistence type="inferred from homology"/>
<feature type="compositionally biased region" description="Basic residues" evidence="10">
    <location>
        <begin position="1"/>
        <end position="12"/>
    </location>
</feature>
<evidence type="ECO:0000256" key="5">
    <source>
        <dbReference type="ARBA" id="ARBA00022741"/>
    </source>
</evidence>
<evidence type="ECO:0000256" key="4">
    <source>
        <dbReference type="ARBA" id="ARBA00022679"/>
    </source>
</evidence>
<comment type="similarity">
    <text evidence="2">Belongs to the Clp1 family. NOL9/GRC3 subfamily.</text>
</comment>
<evidence type="ECO:0000256" key="3">
    <source>
        <dbReference type="ARBA" id="ARBA00022552"/>
    </source>
</evidence>
<feature type="region of interest" description="Disordered" evidence="10">
    <location>
        <begin position="288"/>
        <end position="362"/>
    </location>
</feature>
<feature type="compositionally biased region" description="Low complexity" evidence="10">
    <location>
        <begin position="139"/>
        <end position="149"/>
    </location>
</feature>
<dbReference type="PANTHER" id="PTHR12755">
    <property type="entry name" value="CLEAVAGE/POLYADENYLATION FACTOR IA SUBUNIT CLP1P"/>
    <property type="match status" value="1"/>
</dbReference>
<dbReference type="GO" id="GO:0051731">
    <property type="term" value="F:polynucleotide 5'-hydroxyl-kinase activity"/>
    <property type="evidence" value="ECO:0007669"/>
    <property type="project" value="InterPro"/>
</dbReference>
<evidence type="ECO:0000313" key="15">
    <source>
        <dbReference type="Proteomes" id="UP000075881"/>
    </source>
</evidence>
<protein>
    <recommendedName>
        <fullName evidence="9">Polynucleotide 5'-hydroxyl-kinase NOL9</fullName>
    </recommendedName>
</protein>
<evidence type="ECO:0000256" key="1">
    <source>
        <dbReference type="ARBA" id="ARBA00004604"/>
    </source>
</evidence>
<feature type="domain" description="Clp1 P-loop" evidence="11">
    <location>
        <begin position="725"/>
        <end position="862"/>
    </location>
</feature>
<dbReference type="EnsemblMetazoa" id="ACHR007767-RA">
    <property type="protein sequence ID" value="ACHR007767-PA"/>
    <property type="gene ID" value="ACHR007767"/>
</dbReference>
<dbReference type="Proteomes" id="UP000075881">
    <property type="component" value="Unassembled WGS sequence"/>
</dbReference>
<dbReference type="PANTHER" id="PTHR12755:SF3">
    <property type="entry name" value="POLYNUCLEOTIDE 5'-HYDROXYL-KINASE NOL9"/>
    <property type="match status" value="1"/>
</dbReference>
<evidence type="ECO:0000259" key="13">
    <source>
        <dbReference type="Pfam" id="PF25467"/>
    </source>
</evidence>
<dbReference type="Pfam" id="PF25467">
    <property type="entry name" value="NOL9_C"/>
    <property type="match status" value="1"/>
</dbReference>
<keyword evidence="6" id="KW-0418">Kinase</keyword>
<comment type="subcellular location">
    <subcellularLocation>
        <location evidence="1">Nucleus</location>
        <location evidence="1">Nucleolus</location>
    </subcellularLocation>
</comment>
<evidence type="ECO:0000256" key="8">
    <source>
        <dbReference type="ARBA" id="ARBA00023242"/>
    </source>
</evidence>
<dbReference type="GO" id="GO:0005524">
    <property type="term" value="F:ATP binding"/>
    <property type="evidence" value="ECO:0007669"/>
    <property type="project" value="UniProtKB-KW"/>
</dbReference>
<dbReference type="Pfam" id="PF24419">
    <property type="entry name" value="Cupin_NOL9"/>
    <property type="match status" value="1"/>
</dbReference>
<feature type="compositionally biased region" description="Acidic residues" evidence="10">
    <location>
        <begin position="322"/>
        <end position="362"/>
    </location>
</feature>
<accession>A0A182KAI0</accession>
<dbReference type="GO" id="GO:0005730">
    <property type="term" value="C:nucleolus"/>
    <property type="evidence" value="ECO:0007669"/>
    <property type="project" value="UniProtKB-SubCell"/>
</dbReference>
<keyword evidence="4" id="KW-0808">Transferase</keyword>
<feature type="region of interest" description="Disordered" evidence="10">
    <location>
        <begin position="388"/>
        <end position="437"/>
    </location>
</feature>
<dbReference type="InterPro" id="IPR045116">
    <property type="entry name" value="Clp1/Grc3"/>
</dbReference>
<reference evidence="14" key="2">
    <citation type="submission" date="2020-05" db="UniProtKB">
        <authorList>
            <consortium name="EnsemblMetazoa"/>
        </authorList>
    </citation>
    <scope>IDENTIFICATION</scope>
    <source>
        <strain evidence="14">ACHKN1017</strain>
    </source>
</reference>
<dbReference type="Gene3D" id="3.40.50.300">
    <property type="entry name" value="P-loop containing nucleotide triphosphate hydrolases"/>
    <property type="match status" value="1"/>
</dbReference>
<evidence type="ECO:0000313" key="14">
    <source>
        <dbReference type="EnsemblMetazoa" id="ACHR007767-PA"/>
    </source>
</evidence>
<dbReference type="AlphaFoldDB" id="A0A182KAI0"/>
<evidence type="ECO:0000259" key="12">
    <source>
        <dbReference type="Pfam" id="PF24419"/>
    </source>
</evidence>
<keyword evidence="5" id="KW-0547">Nucleotide-binding</keyword>
<dbReference type="GO" id="GO:0000448">
    <property type="term" value="P:cleavage in ITS2 between 5.8S rRNA and LSU-rRNA of tricistronic rRNA transcript (SSU-rRNA, 5.8S rRNA, LSU-rRNA)"/>
    <property type="evidence" value="ECO:0007669"/>
    <property type="project" value="TreeGrafter"/>
</dbReference>
<feature type="region of interest" description="Disordered" evidence="10">
    <location>
        <begin position="476"/>
        <end position="505"/>
    </location>
</feature>
<evidence type="ECO:0000256" key="6">
    <source>
        <dbReference type="ARBA" id="ARBA00022777"/>
    </source>
</evidence>
<keyword evidence="3" id="KW-0698">rRNA processing</keyword>
<dbReference type="InterPro" id="IPR057573">
    <property type="entry name" value="NOL9_N"/>
</dbReference>
<evidence type="ECO:0000259" key="11">
    <source>
        <dbReference type="Pfam" id="PF16575"/>
    </source>
</evidence>
<sequence length="1065" mass="117671">MANKNKNRKKHALPTVGPTNPVESKIKLGVKISPKDATKDQQQQKVVVPETIESKKKQGIDGSINGTLKLSPLNAKPNVDNGGSNVNGKEKKQANKQANKRHATVLDDSNGGGSDVSGDPDQSAGSACSSKRSRKNDSDSSNGRNNGGKLIKTTTTTDAPSKGRKFGKVSPGSKDNLKDASFVSKRKPSFDGRHGNGRASVAEPHKVPVVQCDSMEDNSTANSDSDEDDYIAKFFDDGDVQNGGTAVAKSKTAKQSKPKKIAKKATLTVSPGGWVVENNDCDLEYRASSDEDDEFAKPSTSSVKAVRTPVVAYKRKERPVIDEDDDDYEEVDDEGDADLYDSEDSDSDWTDDDEDLEDDDLFDDTYESKFKSYVDENGKRYMSDSFIDAMSGSDSYDEDYESSTDNSGSPDCYQRFMNGRRYDTDSDDNDYEPPGGDDTVYIARGTAVMHDLDDDAAAHLDKFGKFSQIVELPADYGLEKKEGQQDEAETEPGEKEADMETGSDTEDVLEAEILDEESDRSCPSFVESITEETYRFYDAVDLRMSLVALKAPLYIYGHLSVQALFGKVDILGYQLDMAEKRTVVASGGYNAINLTPLPSPDTYSKATFDRILNKLSRHFVESDLEQLAREFNPADSALVLLRADSFDENDTVPMVCKLLPDFDLFPTILTLNQNNSPFLRTEALLEVALFEHNLPTAKCPAPQFQPNPAWDTVQLKPESRLMVVGGKNSGKSTLCQYLINRHIKQFGRVLLLDLDIGQPLLFVPETLSVSVLQEPILGVGCFANVQPRKCQLFGSLNVVSSPLVYVQNVRTLVQYCNEDPELKTIPWIINTMGYVVGFGEELTMAIVRLVQPTDLVQLTYPKNAKKMSPFVKPENYANQLSPELVNGYNFNILREEALLQSNPVNYRFHSFDVLYKPNKASFFPPKRRTIAVMTQLAKILSDASETFSDVKPHMAHLDDLSIISLSEDSTSKDMMKRALNGSMVYLCEKLDNGQYNCFGVGIVRSVDDKNNCVYLLHSLSSEQLAKTNVLATGSMTLPSQVYLQCSPKTEGTIPYLQNMSVVDIA</sequence>
<keyword evidence="7" id="KW-0067">ATP-binding</keyword>
<dbReference type="VEuPathDB" id="VectorBase:ACHR007767"/>
<keyword evidence="15" id="KW-1185">Reference proteome</keyword>
<evidence type="ECO:0000256" key="2">
    <source>
        <dbReference type="ARBA" id="ARBA00011003"/>
    </source>
</evidence>
<name>A0A182KAI0_9DIPT</name>
<feature type="domain" description="NOL9 C-terminal" evidence="13">
    <location>
        <begin position="949"/>
        <end position="1038"/>
    </location>
</feature>
<reference evidence="15" key="1">
    <citation type="submission" date="2013-03" db="EMBL/GenBank/DDBJ databases">
        <title>The Genome Sequence of Anopheles christyi ACHKN1017.</title>
        <authorList>
            <consortium name="The Broad Institute Genomics Platform"/>
            <person name="Neafsey D.E."/>
            <person name="Besansky N."/>
            <person name="Walker B."/>
            <person name="Young S.K."/>
            <person name="Zeng Q."/>
            <person name="Gargeya S."/>
            <person name="Fitzgerald M."/>
            <person name="Haas B."/>
            <person name="Abouelleil A."/>
            <person name="Allen A.W."/>
            <person name="Alvarado L."/>
            <person name="Arachchi H.M."/>
            <person name="Berlin A.M."/>
            <person name="Chapman S.B."/>
            <person name="Gainer-Dewar J."/>
            <person name="Goldberg J."/>
            <person name="Griggs A."/>
            <person name="Gujja S."/>
            <person name="Hansen M."/>
            <person name="Howarth C."/>
            <person name="Imamovic A."/>
            <person name="Ireland A."/>
            <person name="Larimer J."/>
            <person name="McCowan C."/>
            <person name="Murphy C."/>
            <person name="Pearson M."/>
            <person name="Poon T.W."/>
            <person name="Priest M."/>
            <person name="Roberts A."/>
            <person name="Saif S."/>
            <person name="Shea T."/>
            <person name="Sisk P."/>
            <person name="Sykes S."/>
            <person name="Wortman J."/>
            <person name="Nusbaum C."/>
            <person name="Birren B."/>
        </authorList>
    </citation>
    <scope>NUCLEOTIDE SEQUENCE [LARGE SCALE GENOMIC DNA]</scope>
    <source>
        <strain evidence="15">ACHKN1017</strain>
    </source>
</reference>
<organism evidence="14 15">
    <name type="scientific">Anopheles christyi</name>
    <dbReference type="NCBI Taxonomy" id="43041"/>
    <lineage>
        <taxon>Eukaryota</taxon>
        <taxon>Metazoa</taxon>
        <taxon>Ecdysozoa</taxon>
        <taxon>Arthropoda</taxon>
        <taxon>Hexapoda</taxon>
        <taxon>Insecta</taxon>
        <taxon>Pterygota</taxon>
        <taxon>Neoptera</taxon>
        <taxon>Endopterygota</taxon>
        <taxon>Diptera</taxon>
        <taxon>Nematocera</taxon>
        <taxon>Culicoidea</taxon>
        <taxon>Culicidae</taxon>
        <taxon>Anophelinae</taxon>
        <taxon>Anopheles</taxon>
    </lineage>
</organism>
<feature type="region of interest" description="Disordered" evidence="10">
    <location>
        <begin position="246"/>
        <end position="269"/>
    </location>
</feature>
<dbReference type="InterPro" id="IPR027417">
    <property type="entry name" value="P-loop_NTPase"/>
</dbReference>